<evidence type="ECO:0000256" key="1">
    <source>
        <dbReference type="SAM" id="MobiDB-lite"/>
    </source>
</evidence>
<evidence type="ECO:0000313" key="2">
    <source>
        <dbReference type="EMBL" id="VDL83166.1"/>
    </source>
</evidence>
<gene>
    <name evidence="2" type="ORF">NBR_LOCUS19432</name>
</gene>
<dbReference type="AlphaFoldDB" id="A0A0N4YQA9"/>
<organism evidence="4">
    <name type="scientific">Nippostrongylus brasiliensis</name>
    <name type="common">Rat hookworm</name>
    <dbReference type="NCBI Taxonomy" id="27835"/>
    <lineage>
        <taxon>Eukaryota</taxon>
        <taxon>Metazoa</taxon>
        <taxon>Ecdysozoa</taxon>
        <taxon>Nematoda</taxon>
        <taxon>Chromadorea</taxon>
        <taxon>Rhabditida</taxon>
        <taxon>Rhabditina</taxon>
        <taxon>Rhabditomorpha</taxon>
        <taxon>Strongyloidea</taxon>
        <taxon>Heligmosomidae</taxon>
        <taxon>Nippostrongylus</taxon>
    </lineage>
</organism>
<protein>
    <submittedName>
        <fullName evidence="2 4">Uncharacterized protein</fullName>
    </submittedName>
</protein>
<name>A0A0N4YQA9_NIPBR</name>
<dbReference type="EMBL" id="UYSL01024175">
    <property type="protein sequence ID" value="VDL83166.1"/>
    <property type="molecule type" value="Genomic_DNA"/>
</dbReference>
<evidence type="ECO:0000313" key="4">
    <source>
        <dbReference type="WBParaSite" id="NBR_0001943101-mRNA-1"/>
    </source>
</evidence>
<dbReference type="Proteomes" id="UP000271162">
    <property type="component" value="Unassembled WGS sequence"/>
</dbReference>
<keyword evidence="3" id="KW-1185">Reference proteome</keyword>
<feature type="compositionally biased region" description="Basic and acidic residues" evidence="1">
    <location>
        <begin position="17"/>
        <end position="32"/>
    </location>
</feature>
<proteinExistence type="predicted"/>
<accession>A0A0N4YQA9</accession>
<evidence type="ECO:0000313" key="3">
    <source>
        <dbReference type="Proteomes" id="UP000271162"/>
    </source>
</evidence>
<dbReference type="WBParaSite" id="NBR_0001943101-mRNA-1">
    <property type="protein sequence ID" value="NBR_0001943101-mRNA-1"/>
    <property type="gene ID" value="NBR_0001943101"/>
</dbReference>
<feature type="compositionally biased region" description="Polar residues" evidence="1">
    <location>
        <begin position="83"/>
        <end position="95"/>
    </location>
</feature>
<feature type="compositionally biased region" description="Basic residues" evidence="1">
    <location>
        <begin position="47"/>
        <end position="67"/>
    </location>
</feature>
<reference evidence="2 3" key="2">
    <citation type="submission" date="2018-11" db="EMBL/GenBank/DDBJ databases">
        <authorList>
            <consortium name="Pathogen Informatics"/>
        </authorList>
    </citation>
    <scope>NUCLEOTIDE SEQUENCE [LARGE SCALE GENOMIC DNA]</scope>
</reference>
<reference evidence="4" key="1">
    <citation type="submission" date="2017-02" db="UniProtKB">
        <authorList>
            <consortium name="WormBaseParasite"/>
        </authorList>
    </citation>
    <scope>IDENTIFICATION</scope>
</reference>
<sequence>MGSTVGRPTPKKKPGKKSKEQTKKTKKVEPRKAKSMFARLHVTSKTSNKKKKKKSKKKPKKKNKSMRSKPAESPQPVEDDTETNTTESVASTGATRTVIEMKPPSRSSGKRDQVAEPDTVAQKPKKREKKSASLPNVGRTARTQPDGSAYEASVPKEVTDKERDS</sequence>
<feature type="region of interest" description="Disordered" evidence="1">
    <location>
        <begin position="1"/>
        <end position="165"/>
    </location>
</feature>